<sequence length="67" mass="7744">MAIPSQNYLNASMVYRSPSRKWSLSLRARNLLDKAYPTLRTRIAPLGIDSAYYNPPRTILLSLRYDL</sequence>
<dbReference type="InterPro" id="IPR036942">
    <property type="entry name" value="Beta-barrel_TonB_sf"/>
</dbReference>
<evidence type="ECO:0000313" key="4">
    <source>
        <dbReference type="EMBL" id="NNG21991.1"/>
    </source>
</evidence>
<dbReference type="AlphaFoldDB" id="A0A7Y2JVV8"/>
<evidence type="ECO:0000256" key="2">
    <source>
        <dbReference type="ARBA" id="ARBA00023136"/>
    </source>
</evidence>
<evidence type="ECO:0000256" key="3">
    <source>
        <dbReference type="ARBA" id="ARBA00023237"/>
    </source>
</evidence>
<proteinExistence type="predicted"/>
<comment type="caution">
    <text evidence="4">The sequence shown here is derived from an EMBL/GenBank/DDBJ whole genome shotgun (WGS) entry which is preliminary data.</text>
</comment>
<keyword evidence="4" id="KW-0675">Receptor</keyword>
<gene>
    <name evidence="4" type="ORF">HGB41_03080</name>
</gene>
<reference evidence="4 5" key="1">
    <citation type="submission" date="2020-04" db="EMBL/GenBank/DDBJ databases">
        <title>Massilia sp. nov., a cold adapted bacteria isolated from Arctic soil.</title>
        <authorList>
            <person name="Son J."/>
            <person name="Ka J.-O."/>
        </authorList>
    </citation>
    <scope>NUCLEOTIDE SEQUENCE [LARGE SCALE GENOMIC DNA]</scope>
    <source>
        <strain evidence="4 5">ML15P13</strain>
    </source>
</reference>
<organism evidence="4 5">
    <name type="scientific">Telluria aromaticivorans</name>
    <dbReference type="NCBI Taxonomy" id="2725995"/>
    <lineage>
        <taxon>Bacteria</taxon>
        <taxon>Pseudomonadati</taxon>
        <taxon>Pseudomonadota</taxon>
        <taxon>Betaproteobacteria</taxon>
        <taxon>Burkholderiales</taxon>
        <taxon>Oxalobacteraceae</taxon>
        <taxon>Telluria group</taxon>
        <taxon>Telluria</taxon>
    </lineage>
</organism>
<dbReference type="EMBL" id="JABAIV010000001">
    <property type="protein sequence ID" value="NNG21991.1"/>
    <property type="molecule type" value="Genomic_DNA"/>
</dbReference>
<keyword evidence="2" id="KW-0472">Membrane</keyword>
<keyword evidence="5" id="KW-1185">Reference proteome</keyword>
<keyword evidence="3" id="KW-0998">Cell outer membrane</keyword>
<dbReference type="Gene3D" id="2.40.170.20">
    <property type="entry name" value="TonB-dependent receptor, beta-barrel domain"/>
    <property type="match status" value="1"/>
</dbReference>
<accession>A0A7Y2JVV8</accession>
<protein>
    <submittedName>
        <fullName evidence="4">TonB-dependent receptor</fullName>
    </submittedName>
</protein>
<comment type="subcellular location">
    <subcellularLocation>
        <location evidence="1">Cell outer membrane</location>
    </subcellularLocation>
</comment>
<evidence type="ECO:0000256" key="1">
    <source>
        <dbReference type="ARBA" id="ARBA00004442"/>
    </source>
</evidence>
<dbReference type="GO" id="GO:0009279">
    <property type="term" value="C:cell outer membrane"/>
    <property type="evidence" value="ECO:0007669"/>
    <property type="project" value="UniProtKB-SubCell"/>
</dbReference>
<dbReference type="RefSeq" id="WP_171080961.1">
    <property type="nucleotide sequence ID" value="NZ_JABAIV010000001.1"/>
</dbReference>
<dbReference type="Proteomes" id="UP000533905">
    <property type="component" value="Unassembled WGS sequence"/>
</dbReference>
<name>A0A7Y2JVV8_9BURK</name>
<dbReference type="SUPFAM" id="SSF56935">
    <property type="entry name" value="Porins"/>
    <property type="match status" value="1"/>
</dbReference>
<evidence type="ECO:0000313" key="5">
    <source>
        <dbReference type="Proteomes" id="UP000533905"/>
    </source>
</evidence>